<dbReference type="GO" id="GO:0016614">
    <property type="term" value="F:oxidoreductase activity, acting on CH-OH group of donors"/>
    <property type="evidence" value="ECO:0007669"/>
    <property type="project" value="InterPro"/>
</dbReference>
<dbReference type="InterPro" id="IPR002372">
    <property type="entry name" value="PQQ_rpt_dom"/>
</dbReference>
<dbReference type="InterPro" id="IPR018391">
    <property type="entry name" value="PQQ_b-propeller_rpt"/>
</dbReference>
<feature type="chain" id="PRO_5011535388" evidence="9">
    <location>
        <begin position="22"/>
        <end position="717"/>
    </location>
</feature>
<comment type="similarity">
    <text evidence="2">Belongs to the bacterial PQQ dehydrogenase family.</text>
</comment>
<accession>A0A1G9XL02</accession>
<evidence type="ECO:0000256" key="7">
    <source>
        <dbReference type="ARBA" id="ARBA00023004"/>
    </source>
</evidence>
<evidence type="ECO:0000256" key="8">
    <source>
        <dbReference type="PROSITE-ProRule" id="PRU00433"/>
    </source>
</evidence>
<keyword evidence="12" id="KW-1185">Reference proteome</keyword>
<keyword evidence="4 8" id="KW-0479">Metal-binding</keyword>
<dbReference type="SUPFAM" id="SSF46626">
    <property type="entry name" value="Cytochrome c"/>
    <property type="match status" value="1"/>
</dbReference>
<name>A0A1G9XL02_9BACT</name>
<dbReference type="Proteomes" id="UP000198901">
    <property type="component" value="Unassembled WGS sequence"/>
</dbReference>
<gene>
    <name evidence="11" type="ORF">SAMN04488090_4666</name>
</gene>
<feature type="signal peptide" evidence="9">
    <location>
        <begin position="1"/>
        <end position="21"/>
    </location>
</feature>
<dbReference type="Pfam" id="PF13442">
    <property type="entry name" value="Cytochrome_CBB3"/>
    <property type="match status" value="1"/>
</dbReference>
<dbReference type="RefSeq" id="WP_093208364.1">
    <property type="nucleotide sequence ID" value="NZ_FNGS01000011.1"/>
</dbReference>
<feature type="domain" description="Cytochrome c" evidence="10">
    <location>
        <begin position="475"/>
        <end position="551"/>
    </location>
</feature>
<dbReference type="SMART" id="SM00564">
    <property type="entry name" value="PQQ"/>
    <property type="match status" value="5"/>
</dbReference>
<dbReference type="Gene3D" id="1.10.760.10">
    <property type="entry name" value="Cytochrome c-like domain"/>
    <property type="match status" value="1"/>
</dbReference>
<dbReference type="GO" id="GO:0020037">
    <property type="term" value="F:heme binding"/>
    <property type="evidence" value="ECO:0007669"/>
    <property type="project" value="InterPro"/>
</dbReference>
<dbReference type="PROSITE" id="PS51007">
    <property type="entry name" value="CYTC"/>
    <property type="match status" value="1"/>
</dbReference>
<proteinExistence type="inferred from homology"/>
<dbReference type="InterPro" id="IPR017511">
    <property type="entry name" value="PQQ_mDH"/>
</dbReference>
<evidence type="ECO:0000256" key="3">
    <source>
        <dbReference type="ARBA" id="ARBA00022617"/>
    </source>
</evidence>
<dbReference type="InterPro" id="IPR009056">
    <property type="entry name" value="Cyt_c-like_dom"/>
</dbReference>
<evidence type="ECO:0000313" key="11">
    <source>
        <dbReference type="EMBL" id="SDM97529.1"/>
    </source>
</evidence>
<sequence length="717" mass="78533">MKYIFLLAGACALSLIRPSGGAPPGMPQDGGTTDWPAYGGNNAGNRYSPLAEIHTGNVSQLKLAWKYFAAEGERPLEIQCQPIILDGILYGTTPMLKLFAVRADTGEPLWKFDPFVSKPPRYHANRGLMYWKEGKRIFYTAGMWLYCIDPATGLPNTSFGDNGAVDLRIGLEDLPGREISRLAVDATSPGVIYRNTLVIGSRVGEFGDAAPGYIRGIDTRTGKLKWVFHTIPHPGEFGYETWPKDAWKFIGGANNWSGMVLDEKRGMVYFGTGSPSVDFYGGARAGINLFSDCIMALDAETGKRKWHYQTVHHDLWDRDLPCPPNLTTVTHKGKKVDVVVQTTKDGLVYVLNRDTGVSLFPVEERAVPTEGLPGEKPWPKQRVPLKPAPFSRQVFTEADITDLSPEAHTFVKNRFDQTRSGNKFMPPSKEGTLVLGLGGGAEWGGNAIDPSGILYQNANEMVWDLKMSDFKGRGDQASAGRSLYMSNCAVCHGADRKGSGQEYPSLLAIGEKRTRDELLTLLKSGKGRMPAFGHLTEDNRRAIVSFLLNLEQKPAGDAQHSTASAPAAPAKGQFPYIPPYINNGWTRFHDPQGYPAIKPPWGTLNAIDLNTGEYLWKVPLGEFPELTKKGVPVTGTENYGGPIVTAGNLVFIAATKDERFRAFDRRTGKVVWEYQLPAGGFATPATYQVNGKQYIVLAVGGAKNGHKPGGYYMAFSL</sequence>
<keyword evidence="3 8" id="KW-0349">Heme</keyword>
<evidence type="ECO:0000256" key="1">
    <source>
        <dbReference type="ARBA" id="ARBA00001931"/>
    </source>
</evidence>
<dbReference type="EMBL" id="FNGS01000011">
    <property type="protein sequence ID" value="SDM97529.1"/>
    <property type="molecule type" value="Genomic_DNA"/>
</dbReference>
<comment type="cofactor">
    <cofactor evidence="1">
        <name>pyrroloquinoline quinone</name>
        <dbReference type="ChEBI" id="CHEBI:58442"/>
    </cofactor>
</comment>
<dbReference type="SUPFAM" id="SSF50998">
    <property type="entry name" value="Quinoprotein alcohol dehydrogenase-like"/>
    <property type="match status" value="1"/>
</dbReference>
<reference evidence="11 12" key="1">
    <citation type="submission" date="2016-10" db="EMBL/GenBank/DDBJ databases">
        <authorList>
            <person name="de Groot N.N."/>
        </authorList>
    </citation>
    <scope>NUCLEOTIDE SEQUENCE [LARGE SCALE GENOMIC DNA]</scope>
    <source>
        <strain evidence="11 12">DSM 21668</strain>
    </source>
</reference>
<dbReference type="Pfam" id="PF01011">
    <property type="entry name" value="PQQ"/>
    <property type="match status" value="2"/>
</dbReference>
<dbReference type="CDD" id="cd10280">
    <property type="entry name" value="PQQ_mGDH"/>
    <property type="match status" value="1"/>
</dbReference>
<dbReference type="GO" id="GO:0009055">
    <property type="term" value="F:electron transfer activity"/>
    <property type="evidence" value="ECO:0007669"/>
    <property type="project" value="InterPro"/>
</dbReference>
<dbReference type="GO" id="GO:0016020">
    <property type="term" value="C:membrane"/>
    <property type="evidence" value="ECO:0007669"/>
    <property type="project" value="InterPro"/>
</dbReference>
<dbReference type="PANTHER" id="PTHR32303">
    <property type="entry name" value="QUINOPROTEIN ALCOHOL DEHYDROGENASE (CYTOCHROME C)"/>
    <property type="match status" value="1"/>
</dbReference>
<dbReference type="AlphaFoldDB" id="A0A1G9XL02"/>
<dbReference type="PANTHER" id="PTHR32303:SF4">
    <property type="entry name" value="QUINOPROTEIN GLUCOSE DEHYDROGENASE"/>
    <property type="match status" value="1"/>
</dbReference>
<evidence type="ECO:0000256" key="6">
    <source>
        <dbReference type="ARBA" id="ARBA00023002"/>
    </source>
</evidence>
<dbReference type="InterPro" id="IPR036909">
    <property type="entry name" value="Cyt_c-like_dom_sf"/>
</dbReference>
<keyword evidence="6" id="KW-0560">Oxidoreductase</keyword>
<organism evidence="11 12">
    <name type="scientific">Siphonobacter aquaeclarae</name>
    <dbReference type="NCBI Taxonomy" id="563176"/>
    <lineage>
        <taxon>Bacteria</taxon>
        <taxon>Pseudomonadati</taxon>
        <taxon>Bacteroidota</taxon>
        <taxon>Cytophagia</taxon>
        <taxon>Cytophagales</taxon>
        <taxon>Cytophagaceae</taxon>
        <taxon>Siphonobacter</taxon>
    </lineage>
</organism>
<evidence type="ECO:0000256" key="2">
    <source>
        <dbReference type="ARBA" id="ARBA00008156"/>
    </source>
</evidence>
<dbReference type="InterPro" id="IPR011047">
    <property type="entry name" value="Quinoprotein_ADH-like_sf"/>
</dbReference>
<evidence type="ECO:0000256" key="9">
    <source>
        <dbReference type="SAM" id="SignalP"/>
    </source>
</evidence>
<keyword evidence="7 8" id="KW-0408">Iron</keyword>
<protein>
    <submittedName>
        <fullName evidence="11">Quinoprotein glucose dehydrogenase</fullName>
    </submittedName>
</protein>
<dbReference type="OrthoDB" id="9794322at2"/>
<evidence type="ECO:0000259" key="10">
    <source>
        <dbReference type="PROSITE" id="PS51007"/>
    </source>
</evidence>
<evidence type="ECO:0000256" key="5">
    <source>
        <dbReference type="ARBA" id="ARBA00022729"/>
    </source>
</evidence>
<dbReference type="GO" id="GO:0046872">
    <property type="term" value="F:metal ion binding"/>
    <property type="evidence" value="ECO:0007669"/>
    <property type="project" value="UniProtKB-KW"/>
</dbReference>
<dbReference type="STRING" id="563176.SAMN04488090_4666"/>
<dbReference type="Gene3D" id="2.140.10.10">
    <property type="entry name" value="Quinoprotein alcohol dehydrogenase-like superfamily"/>
    <property type="match status" value="2"/>
</dbReference>
<evidence type="ECO:0000256" key="4">
    <source>
        <dbReference type="ARBA" id="ARBA00022723"/>
    </source>
</evidence>
<dbReference type="GO" id="GO:0048038">
    <property type="term" value="F:quinone binding"/>
    <property type="evidence" value="ECO:0007669"/>
    <property type="project" value="InterPro"/>
</dbReference>
<keyword evidence="5 9" id="KW-0732">Signal</keyword>
<evidence type="ECO:0000313" key="12">
    <source>
        <dbReference type="Proteomes" id="UP000198901"/>
    </source>
</evidence>